<dbReference type="AlphaFoldDB" id="A0A9P6WT32"/>
<evidence type="ECO:0008006" key="3">
    <source>
        <dbReference type="Google" id="ProtNLM"/>
    </source>
</evidence>
<sequence length="85" mass="9547">MSKGLLRRVVDDGQVDEHAYATARRIAAAAPLVNRWHKRFAAQLRAGRPLTDAERREAYACFGTEDYRRGRAAFAQKQGPAFTGR</sequence>
<evidence type="ECO:0000313" key="1">
    <source>
        <dbReference type="EMBL" id="KAG1275445.1"/>
    </source>
</evidence>
<name>A0A9P6WT32_RHIOR</name>
<accession>A0A9P6WT32</accession>
<proteinExistence type="predicted"/>
<keyword evidence="2" id="KW-1185">Reference proteome</keyword>
<dbReference type="Gene3D" id="1.10.12.10">
    <property type="entry name" value="Lyase 2-enoyl-coa Hydratase, Chain A, domain 2"/>
    <property type="match status" value="1"/>
</dbReference>
<comment type="caution">
    <text evidence="1">The sequence shown here is derived from an EMBL/GenBank/DDBJ whole genome shotgun (WGS) entry which is preliminary data.</text>
</comment>
<dbReference type="InterPro" id="IPR029045">
    <property type="entry name" value="ClpP/crotonase-like_dom_sf"/>
</dbReference>
<dbReference type="EMBL" id="JAANQT010010107">
    <property type="protein sequence ID" value="KAG1275445.1"/>
    <property type="molecule type" value="Genomic_DNA"/>
</dbReference>
<dbReference type="InterPro" id="IPR014748">
    <property type="entry name" value="Enoyl-CoA_hydra_C"/>
</dbReference>
<reference evidence="1" key="1">
    <citation type="journal article" date="2020" name="Microb. Genom.">
        <title>Genetic diversity of clinical and environmental Mucorales isolates obtained from an investigation of mucormycosis cases among solid organ transplant recipients.</title>
        <authorList>
            <person name="Nguyen M.H."/>
            <person name="Kaul D."/>
            <person name="Muto C."/>
            <person name="Cheng S.J."/>
            <person name="Richter R.A."/>
            <person name="Bruno V.M."/>
            <person name="Liu G."/>
            <person name="Beyhan S."/>
            <person name="Sundermann A.J."/>
            <person name="Mounaud S."/>
            <person name="Pasculle A.W."/>
            <person name="Nierman W.C."/>
            <person name="Driscoll E."/>
            <person name="Cumbie R."/>
            <person name="Clancy C.J."/>
            <person name="Dupont C.L."/>
        </authorList>
    </citation>
    <scope>NUCLEOTIDE SEQUENCE</scope>
    <source>
        <strain evidence="1">GL11</strain>
    </source>
</reference>
<gene>
    <name evidence="1" type="ORF">G6F64_014894</name>
</gene>
<evidence type="ECO:0000313" key="2">
    <source>
        <dbReference type="Proteomes" id="UP000716291"/>
    </source>
</evidence>
<dbReference type="Proteomes" id="UP000716291">
    <property type="component" value="Unassembled WGS sequence"/>
</dbReference>
<organism evidence="1 2">
    <name type="scientific">Rhizopus oryzae</name>
    <name type="common">Mucormycosis agent</name>
    <name type="synonym">Rhizopus arrhizus var. delemar</name>
    <dbReference type="NCBI Taxonomy" id="64495"/>
    <lineage>
        <taxon>Eukaryota</taxon>
        <taxon>Fungi</taxon>
        <taxon>Fungi incertae sedis</taxon>
        <taxon>Mucoromycota</taxon>
        <taxon>Mucoromycotina</taxon>
        <taxon>Mucoromycetes</taxon>
        <taxon>Mucorales</taxon>
        <taxon>Mucorineae</taxon>
        <taxon>Rhizopodaceae</taxon>
        <taxon>Rhizopus</taxon>
    </lineage>
</organism>
<dbReference type="SUPFAM" id="SSF52096">
    <property type="entry name" value="ClpP/crotonase"/>
    <property type="match status" value="1"/>
</dbReference>
<protein>
    <recommendedName>
        <fullName evidence="3">Enoyl-CoA hydratase</fullName>
    </recommendedName>
</protein>